<organism evidence="2 3">
    <name type="scientific">Candidatus Raymondbacteria bacterium RIFOXYD12_FULL_49_13</name>
    <dbReference type="NCBI Taxonomy" id="1817890"/>
    <lineage>
        <taxon>Bacteria</taxon>
        <taxon>Raymondiibacteriota</taxon>
    </lineage>
</organism>
<evidence type="ECO:0000259" key="1">
    <source>
        <dbReference type="Pfam" id="PF12697"/>
    </source>
</evidence>
<dbReference type="PANTHER" id="PTHR43798">
    <property type="entry name" value="MONOACYLGLYCEROL LIPASE"/>
    <property type="match status" value="1"/>
</dbReference>
<dbReference type="Proteomes" id="UP000179243">
    <property type="component" value="Unassembled WGS sequence"/>
</dbReference>
<dbReference type="InterPro" id="IPR000073">
    <property type="entry name" value="AB_hydrolase_1"/>
</dbReference>
<dbReference type="InterPro" id="IPR050266">
    <property type="entry name" value="AB_hydrolase_sf"/>
</dbReference>
<reference evidence="2 3" key="1">
    <citation type="journal article" date="2016" name="Nat. Commun.">
        <title>Thousands of microbial genomes shed light on interconnected biogeochemical processes in an aquifer system.</title>
        <authorList>
            <person name="Anantharaman K."/>
            <person name="Brown C.T."/>
            <person name="Hug L.A."/>
            <person name="Sharon I."/>
            <person name="Castelle C.J."/>
            <person name="Probst A.J."/>
            <person name="Thomas B.C."/>
            <person name="Singh A."/>
            <person name="Wilkins M.J."/>
            <person name="Karaoz U."/>
            <person name="Brodie E.L."/>
            <person name="Williams K.H."/>
            <person name="Hubbard S.S."/>
            <person name="Banfield J.F."/>
        </authorList>
    </citation>
    <scope>NUCLEOTIDE SEQUENCE [LARGE SCALE GENOMIC DNA]</scope>
</reference>
<dbReference type="InterPro" id="IPR029058">
    <property type="entry name" value="AB_hydrolase_fold"/>
</dbReference>
<protein>
    <recommendedName>
        <fullName evidence="1">AB hydrolase-1 domain-containing protein</fullName>
    </recommendedName>
</protein>
<evidence type="ECO:0000313" key="2">
    <source>
        <dbReference type="EMBL" id="OGK06765.1"/>
    </source>
</evidence>
<name>A0A1F7FJ74_UNCRA</name>
<evidence type="ECO:0000313" key="3">
    <source>
        <dbReference type="Proteomes" id="UP000179243"/>
    </source>
</evidence>
<dbReference type="Pfam" id="PF12697">
    <property type="entry name" value="Abhydrolase_6"/>
    <property type="match status" value="1"/>
</dbReference>
<proteinExistence type="predicted"/>
<sequence>MDYSAPYHPFKSPAAKQRYLDFYDKKARHWPVPAETLTISGTYGETFVRISGVPDAPPILLIPGASVSSLMWAPVIERLSGEFRVYAVDNIYDYGRSVYRRKMTRAEDLMGWLDEVLDSLGLDGKVSLAGLSYGGWIAARYALHAPSRIAKLVLLAPVGMAPVRMQFWIRVAFLFLPFPYFKRSFWKWLFADLARKKEFYGSRASEEDEISVAMQSFKMKNSVMPSVLTDEEVAGFQVPVLFMIGENERSFSPTGSVKRLKEKAPAIVIEILKDAGHDLVFVQPEIVIEKVLQFLHNRKLE</sequence>
<gene>
    <name evidence="2" type="ORF">A2519_05045</name>
</gene>
<dbReference type="EMBL" id="MFYX01000021">
    <property type="protein sequence ID" value="OGK06765.1"/>
    <property type="molecule type" value="Genomic_DNA"/>
</dbReference>
<dbReference type="Gene3D" id="3.40.50.1820">
    <property type="entry name" value="alpha/beta hydrolase"/>
    <property type="match status" value="1"/>
</dbReference>
<dbReference type="AlphaFoldDB" id="A0A1F7FJ74"/>
<accession>A0A1F7FJ74</accession>
<dbReference type="SUPFAM" id="SSF53474">
    <property type="entry name" value="alpha/beta-Hydrolases"/>
    <property type="match status" value="1"/>
</dbReference>
<comment type="caution">
    <text evidence="2">The sequence shown here is derived from an EMBL/GenBank/DDBJ whole genome shotgun (WGS) entry which is preliminary data.</text>
</comment>
<feature type="domain" description="AB hydrolase-1" evidence="1">
    <location>
        <begin position="59"/>
        <end position="289"/>
    </location>
</feature>